<evidence type="ECO:0000256" key="2">
    <source>
        <dbReference type="ARBA" id="ARBA00022737"/>
    </source>
</evidence>
<gene>
    <name evidence="4" type="ORF">SAMN06265348_11188</name>
</gene>
<dbReference type="CDD" id="cd01448">
    <property type="entry name" value="TST_Repeat_1"/>
    <property type="match status" value="1"/>
</dbReference>
<reference evidence="4 5" key="1">
    <citation type="submission" date="2017-05" db="EMBL/GenBank/DDBJ databases">
        <authorList>
            <person name="Varghese N."/>
            <person name="Submissions S."/>
        </authorList>
    </citation>
    <scope>NUCLEOTIDE SEQUENCE [LARGE SCALE GENOMIC DNA]</scope>
    <source>
        <strain evidence="4 5">DSM 19036</strain>
    </source>
</reference>
<proteinExistence type="predicted"/>
<dbReference type="PANTHER" id="PTHR11364:SF27">
    <property type="entry name" value="SULFURTRANSFERASE"/>
    <property type="match status" value="1"/>
</dbReference>
<accession>A0A521FE00</accession>
<keyword evidence="2" id="KW-0677">Repeat</keyword>
<dbReference type="Pfam" id="PF00581">
    <property type="entry name" value="Rhodanese"/>
    <property type="match status" value="2"/>
</dbReference>
<dbReference type="EMBL" id="FXTN01000011">
    <property type="protein sequence ID" value="SMO93770.1"/>
    <property type="molecule type" value="Genomic_DNA"/>
</dbReference>
<dbReference type="AlphaFoldDB" id="A0A521FE00"/>
<feature type="domain" description="Rhodanese" evidence="3">
    <location>
        <begin position="19"/>
        <end position="140"/>
    </location>
</feature>
<dbReference type="InterPro" id="IPR001763">
    <property type="entry name" value="Rhodanese-like_dom"/>
</dbReference>
<evidence type="ECO:0000313" key="4">
    <source>
        <dbReference type="EMBL" id="SMO93770.1"/>
    </source>
</evidence>
<keyword evidence="1 4" id="KW-0808">Transferase</keyword>
<name>A0A521FE00_9SPHI</name>
<evidence type="ECO:0000256" key="1">
    <source>
        <dbReference type="ARBA" id="ARBA00022679"/>
    </source>
</evidence>
<feature type="domain" description="Rhodanese" evidence="3">
    <location>
        <begin position="170"/>
        <end position="278"/>
    </location>
</feature>
<dbReference type="SMART" id="SM00450">
    <property type="entry name" value="RHOD"/>
    <property type="match status" value="2"/>
</dbReference>
<dbReference type="Proteomes" id="UP000320300">
    <property type="component" value="Unassembled WGS sequence"/>
</dbReference>
<dbReference type="Gene3D" id="3.40.250.10">
    <property type="entry name" value="Rhodanese-like domain"/>
    <property type="match status" value="2"/>
</dbReference>
<keyword evidence="4" id="KW-0670">Pyruvate</keyword>
<keyword evidence="5" id="KW-1185">Reference proteome</keyword>
<dbReference type="SUPFAM" id="SSF52821">
    <property type="entry name" value="Rhodanese/Cell cycle control phosphatase"/>
    <property type="match status" value="2"/>
</dbReference>
<sequence>MTMKYATFITAEEASQNLNNSGFLFIECSYALADPQWGRAEYEKSHIPNAVYADLHDDLSGTIISGTTGRHPLPSKESLTATFSKLGIDENTQVVAYDMQSGAMAAARLWWLLQWSGHQNVAVLSGGKSYWEKKGFPLAGLQTERTPKQYKASFNDDFLVQSDDVLKEIEQTGSCIIDSRTNDRYQGQNESIDPVAGHIPTAISKPFNSLLNPEGMIGDDAKLGDYFKDTPGEAVFYCGSGVTAAFNILLFVHSRKVFPKLYAGSWSEWIADKSRPIA</sequence>
<protein>
    <submittedName>
        <fullName evidence="4">Thiosulfate/3-mercaptopyruvate sulfurtransferase</fullName>
    </submittedName>
</protein>
<dbReference type="GO" id="GO:0004792">
    <property type="term" value="F:thiosulfate-cyanide sulfurtransferase activity"/>
    <property type="evidence" value="ECO:0007669"/>
    <property type="project" value="TreeGrafter"/>
</dbReference>
<evidence type="ECO:0000313" key="5">
    <source>
        <dbReference type="Proteomes" id="UP000320300"/>
    </source>
</evidence>
<dbReference type="CDD" id="cd01449">
    <property type="entry name" value="TST_Repeat_2"/>
    <property type="match status" value="1"/>
</dbReference>
<dbReference type="InterPro" id="IPR045078">
    <property type="entry name" value="TST/MPST-like"/>
</dbReference>
<dbReference type="PANTHER" id="PTHR11364">
    <property type="entry name" value="THIOSULFATE SULFERTANSFERASE"/>
    <property type="match status" value="1"/>
</dbReference>
<organism evidence="4 5">
    <name type="scientific">Pedobacter westerhofensis</name>
    <dbReference type="NCBI Taxonomy" id="425512"/>
    <lineage>
        <taxon>Bacteria</taxon>
        <taxon>Pseudomonadati</taxon>
        <taxon>Bacteroidota</taxon>
        <taxon>Sphingobacteriia</taxon>
        <taxon>Sphingobacteriales</taxon>
        <taxon>Sphingobacteriaceae</taxon>
        <taxon>Pedobacter</taxon>
    </lineage>
</organism>
<dbReference type="InterPro" id="IPR036873">
    <property type="entry name" value="Rhodanese-like_dom_sf"/>
</dbReference>
<dbReference type="PROSITE" id="PS50206">
    <property type="entry name" value="RHODANESE_3"/>
    <property type="match status" value="2"/>
</dbReference>
<evidence type="ECO:0000259" key="3">
    <source>
        <dbReference type="PROSITE" id="PS50206"/>
    </source>
</evidence>